<keyword evidence="4 6" id="KW-1133">Transmembrane helix</keyword>
<reference evidence="7 8" key="2">
    <citation type="journal article" date="2010" name="Stand. Genomic Sci.">
        <title>Complete genome sequence of Desulfohalobium retbaense type strain (HR(100)).</title>
        <authorList>
            <person name="Spring S."/>
            <person name="Nolan M."/>
            <person name="Lapidus A."/>
            <person name="Glavina Del Rio T."/>
            <person name="Copeland A."/>
            <person name="Tice H."/>
            <person name="Cheng J.F."/>
            <person name="Lucas S."/>
            <person name="Land M."/>
            <person name="Chen F."/>
            <person name="Bruce D."/>
            <person name="Goodwin L."/>
            <person name="Pitluck S."/>
            <person name="Ivanova N."/>
            <person name="Mavromatis K."/>
            <person name="Mikhailova N."/>
            <person name="Pati A."/>
            <person name="Chen A."/>
            <person name="Palaniappan K."/>
            <person name="Hauser L."/>
            <person name="Chang Y.J."/>
            <person name="Jeffries C.D."/>
            <person name="Munk C."/>
            <person name="Kiss H."/>
            <person name="Chain P."/>
            <person name="Han C."/>
            <person name="Brettin T."/>
            <person name="Detter J.C."/>
            <person name="Schuler E."/>
            <person name="Goker M."/>
            <person name="Rohde M."/>
            <person name="Bristow J."/>
            <person name="Eisen J.A."/>
            <person name="Markowitz V."/>
            <person name="Hugenholtz P."/>
            <person name="Kyrpides N.C."/>
            <person name="Klenk H.P."/>
        </authorList>
    </citation>
    <scope>NUCLEOTIDE SEQUENCE [LARGE SCALE GENOMIC DNA]</scope>
    <source>
        <strain evidence="8">ATCC 49802 / DSM 20745 / S 6022</strain>
    </source>
</reference>
<gene>
    <name evidence="7" type="ordered locus">Sthe_0869</name>
</gene>
<name>D1C239_SPHTD</name>
<comment type="subcellular location">
    <subcellularLocation>
        <location evidence="1">Cell membrane</location>
        <topology evidence="1">Multi-pass membrane protein</topology>
    </subcellularLocation>
</comment>
<dbReference type="STRING" id="479434.Sthe_0869"/>
<dbReference type="EMBL" id="CP001823">
    <property type="protein sequence ID" value="ACZ38306.1"/>
    <property type="molecule type" value="Genomic_DNA"/>
</dbReference>
<proteinExistence type="predicted"/>
<feature type="transmembrane region" description="Helical" evidence="6">
    <location>
        <begin position="90"/>
        <end position="112"/>
    </location>
</feature>
<dbReference type="eggNOG" id="COG3336">
    <property type="taxonomic scope" value="Bacteria"/>
</dbReference>
<organism evidence="7 8">
    <name type="scientific">Sphaerobacter thermophilus (strain ATCC 49802 / DSM 20745 / KCCM 41009 / NCIMB 13125 / S 6022)</name>
    <dbReference type="NCBI Taxonomy" id="479434"/>
    <lineage>
        <taxon>Bacteria</taxon>
        <taxon>Pseudomonadati</taxon>
        <taxon>Thermomicrobiota</taxon>
        <taxon>Thermomicrobia</taxon>
        <taxon>Sphaerobacterales</taxon>
        <taxon>Sphaerobacterineae</taxon>
        <taxon>Sphaerobacteraceae</taxon>
        <taxon>Sphaerobacter</taxon>
    </lineage>
</organism>
<feature type="transmembrane region" description="Helical" evidence="6">
    <location>
        <begin position="201"/>
        <end position="224"/>
    </location>
</feature>
<evidence type="ECO:0000256" key="2">
    <source>
        <dbReference type="ARBA" id="ARBA00022475"/>
    </source>
</evidence>
<evidence type="ECO:0000256" key="6">
    <source>
        <dbReference type="SAM" id="Phobius"/>
    </source>
</evidence>
<evidence type="ECO:0000256" key="5">
    <source>
        <dbReference type="ARBA" id="ARBA00023136"/>
    </source>
</evidence>
<dbReference type="InterPro" id="IPR019108">
    <property type="entry name" value="Caa3_assmbl_CtaG-rel"/>
</dbReference>
<reference evidence="8" key="1">
    <citation type="submission" date="2009-11" db="EMBL/GenBank/DDBJ databases">
        <title>The complete chromosome 1 of Sphaerobacter thermophilus DSM 20745.</title>
        <authorList>
            <person name="Lucas S."/>
            <person name="Copeland A."/>
            <person name="Lapidus A."/>
            <person name="Glavina del Rio T."/>
            <person name="Dalin E."/>
            <person name="Tice H."/>
            <person name="Bruce D."/>
            <person name="Goodwin L."/>
            <person name="Pitluck S."/>
            <person name="Kyrpides N."/>
            <person name="Mavromatis K."/>
            <person name="Ivanova N."/>
            <person name="Mikhailova N."/>
            <person name="LaButti K.M."/>
            <person name="Clum A."/>
            <person name="Sun H.I."/>
            <person name="Brettin T."/>
            <person name="Detter J.C."/>
            <person name="Han C."/>
            <person name="Larimer F."/>
            <person name="Land M."/>
            <person name="Hauser L."/>
            <person name="Markowitz V."/>
            <person name="Cheng J.F."/>
            <person name="Hugenholtz P."/>
            <person name="Woyke T."/>
            <person name="Wu D."/>
            <person name="Steenblock K."/>
            <person name="Schneider S."/>
            <person name="Pukall R."/>
            <person name="Goeker M."/>
            <person name="Klenk H.P."/>
            <person name="Eisen J.A."/>
        </authorList>
    </citation>
    <scope>NUCLEOTIDE SEQUENCE [LARGE SCALE GENOMIC DNA]</scope>
    <source>
        <strain evidence="8">ATCC 49802 / DSM 20745 / S 6022</strain>
    </source>
</reference>
<evidence type="ECO:0000256" key="3">
    <source>
        <dbReference type="ARBA" id="ARBA00022692"/>
    </source>
</evidence>
<dbReference type="GO" id="GO:0005886">
    <property type="term" value="C:plasma membrane"/>
    <property type="evidence" value="ECO:0007669"/>
    <property type="project" value="UniProtKB-SubCell"/>
</dbReference>
<dbReference type="FunCoup" id="D1C239">
    <property type="interactions" value="28"/>
</dbReference>
<keyword evidence="2" id="KW-1003">Cell membrane</keyword>
<feature type="transmembrane region" description="Helical" evidence="6">
    <location>
        <begin position="20"/>
        <end position="40"/>
    </location>
</feature>
<accession>D1C239</accession>
<keyword evidence="5 6" id="KW-0472">Membrane</keyword>
<dbReference type="RefSeq" id="WP_012871353.1">
    <property type="nucleotide sequence ID" value="NC_013523.1"/>
</dbReference>
<dbReference type="Pfam" id="PF09678">
    <property type="entry name" value="Caa3_CtaG"/>
    <property type="match status" value="1"/>
</dbReference>
<feature type="transmembrane region" description="Helical" evidence="6">
    <location>
        <begin position="252"/>
        <end position="274"/>
    </location>
</feature>
<evidence type="ECO:0000313" key="7">
    <source>
        <dbReference type="EMBL" id="ACZ38306.1"/>
    </source>
</evidence>
<protein>
    <recommendedName>
        <fullName evidence="9">Cytochrome c oxidase caa3-type, assembly factor CtaG-related protein</fullName>
    </recommendedName>
</protein>
<dbReference type="InParanoid" id="D1C239"/>
<dbReference type="KEGG" id="sti:Sthe_0869"/>
<dbReference type="HOGENOM" id="CLU_054944_0_1_0"/>
<keyword evidence="3 6" id="KW-0812">Transmembrane</keyword>
<feature type="transmembrane region" description="Helical" evidence="6">
    <location>
        <begin position="141"/>
        <end position="160"/>
    </location>
</feature>
<dbReference type="AlphaFoldDB" id="D1C239"/>
<dbReference type="Proteomes" id="UP000002027">
    <property type="component" value="Chromosome 1"/>
</dbReference>
<evidence type="ECO:0000313" key="8">
    <source>
        <dbReference type="Proteomes" id="UP000002027"/>
    </source>
</evidence>
<evidence type="ECO:0000256" key="1">
    <source>
        <dbReference type="ARBA" id="ARBA00004651"/>
    </source>
</evidence>
<keyword evidence="8" id="KW-1185">Reference proteome</keyword>
<evidence type="ECO:0000256" key="4">
    <source>
        <dbReference type="ARBA" id="ARBA00022989"/>
    </source>
</evidence>
<sequence length="293" mass="32438">MLLPVLDTAPGTSLWTAWVARPQVMAPLLLLIAAYTIALVRLQRAGARRPAGWRIGSYYAGMALLIVALLGPLDVFNDTVFFLHMLQHMVLIQIAAPLIALGQPLQVVVRALPPRQSRRLAKIVAGHGTVRRWADRLLHPVPAFLLFNIVHGLWHIPTLYQAVLDNELLHDVQHLSFFITSYLCWWLIVDPMPRHRRVPIPWALGPVFLTSMAASAIGAVLTLADNVVYPRYQAPDSLWGLSGVVDQQIGGLIMWVGGGLLYFAVLLIMVGRALGSAADEPKRDDSRYQPSVH</sequence>
<evidence type="ECO:0008006" key="9">
    <source>
        <dbReference type="Google" id="ProtNLM"/>
    </source>
</evidence>
<feature type="transmembrane region" description="Helical" evidence="6">
    <location>
        <begin position="172"/>
        <end position="189"/>
    </location>
</feature>
<feature type="transmembrane region" description="Helical" evidence="6">
    <location>
        <begin position="52"/>
        <end position="70"/>
    </location>
</feature>